<evidence type="ECO:0000313" key="2">
    <source>
        <dbReference type="EMBL" id="SFV59962.1"/>
    </source>
</evidence>
<feature type="domain" description="Flagellin N-terminal" evidence="1">
    <location>
        <begin position="14"/>
        <end position="141"/>
    </location>
</feature>
<dbReference type="SUPFAM" id="SSF64518">
    <property type="entry name" value="Phase 1 flagellin"/>
    <property type="match status" value="1"/>
</dbReference>
<evidence type="ECO:0000259" key="1">
    <source>
        <dbReference type="Pfam" id="PF00669"/>
    </source>
</evidence>
<accession>A0A1W1C2N5</accession>
<dbReference type="AlphaFoldDB" id="A0A1W1C2N5"/>
<keyword evidence="2" id="KW-0282">Flagellum</keyword>
<proteinExistence type="predicted"/>
<dbReference type="GO" id="GO:0005198">
    <property type="term" value="F:structural molecule activity"/>
    <property type="evidence" value="ECO:0007669"/>
    <property type="project" value="InterPro"/>
</dbReference>
<protein>
    <submittedName>
        <fullName evidence="2">Flagellar hook-length control protein FliK</fullName>
    </submittedName>
</protein>
<dbReference type="EMBL" id="FPHH01000057">
    <property type="protein sequence ID" value="SFV59962.1"/>
    <property type="molecule type" value="Genomic_DNA"/>
</dbReference>
<reference evidence="2" key="1">
    <citation type="submission" date="2016-10" db="EMBL/GenBank/DDBJ databases">
        <authorList>
            <person name="de Groot N.N."/>
        </authorList>
    </citation>
    <scope>NUCLEOTIDE SEQUENCE</scope>
</reference>
<keyword evidence="2" id="KW-0969">Cilium</keyword>
<dbReference type="PANTHER" id="PTHR42792">
    <property type="entry name" value="FLAGELLIN"/>
    <property type="match status" value="1"/>
</dbReference>
<gene>
    <name evidence="2" type="ORF">MNB_SM-5-279</name>
</gene>
<organism evidence="2">
    <name type="scientific">hydrothermal vent metagenome</name>
    <dbReference type="NCBI Taxonomy" id="652676"/>
    <lineage>
        <taxon>unclassified sequences</taxon>
        <taxon>metagenomes</taxon>
        <taxon>ecological metagenomes</taxon>
    </lineage>
</organism>
<dbReference type="Gene3D" id="1.20.1330.10">
    <property type="entry name" value="f41 fragment of flagellin, N-terminal domain"/>
    <property type="match status" value="2"/>
</dbReference>
<sequence length="678" mass="73988">MRVTSSMYYHSLYATNNSKINNELFDVNKQIASGSKIQYGYENVTTFTDTMRLDNEITTLGQVKKSTESGYKVANQTDSVMSEVSDTLDKMKTLLIQAANGTNDSISLEAIADELKGTEKNLKSLANTSINGKYLFSGSKTDTKPISDDGKYQGNDGKLNAFVGANNQQQYNLSGADLFLGEERDIKKEITSNVINKDLINGGIIKADSTIRDLMGDIDDDKDTVNKNYFYIRGTKSDGSTFKDKVEFDDTASVSDLLEQIGKDYGNDGDTHLVDVELNSNGQIVVRDKQKGSSKLDFHMVGAVDFDDTGRASVEDIDDLDSGESDYNTVKNGDNHLFVHEFVKSQLDSTAGAANKIKGIVYDRTEFSKNGATLASNMPQIVRSDNSFANASTKISEVADISKGTAGTLDGTALKLVGKDINGNDYDVQIDLKSASNGGSSFTIGGNSYDIFNMDTPRTAVDADKMTYQQLMDVVNMVVTDNLPASNTADDYDRAIVASRSDAKTELSYDGKITFSDKTSANTKATVALYDKNSDNFIKDPSVITFNTNNALAIRDPKTDFFKMIDDAILAVQEQKTYPDANSGDMRNIGIENAIEKISDLENHVNRMHAKVGAQSNTLDTSLQRTQLLEISTVSLRSSVIDTDVAEASLKLKQLTLNYQAMLSSVGKVSKLSLVNYI</sequence>
<name>A0A1W1C2N5_9ZZZZ</name>
<dbReference type="InterPro" id="IPR001029">
    <property type="entry name" value="Flagellin_N"/>
</dbReference>
<keyword evidence="2" id="KW-0966">Cell projection</keyword>
<dbReference type="GO" id="GO:0009288">
    <property type="term" value="C:bacterial-type flagellum"/>
    <property type="evidence" value="ECO:0007669"/>
    <property type="project" value="InterPro"/>
</dbReference>
<dbReference type="PANTHER" id="PTHR42792:SF1">
    <property type="entry name" value="FLAGELLAR HOOK-ASSOCIATED PROTEIN 3"/>
    <property type="match status" value="1"/>
</dbReference>
<dbReference type="Pfam" id="PF00669">
    <property type="entry name" value="Flagellin_N"/>
    <property type="match status" value="1"/>
</dbReference>
<dbReference type="InterPro" id="IPR001492">
    <property type="entry name" value="Flagellin"/>
</dbReference>